<protein>
    <recommendedName>
        <fullName evidence="6">Penicillin acylase family protein</fullName>
    </recommendedName>
</protein>
<sequence>MKKLIKRTVCILTTVLVLIIGLWIYIYPPLPIYEGNITLDGLSDTVCVYTDTFGVPHVFAKNDTDLFFSAGYIAARERLFQMSMVAYAVRGEMASALGDKYVSSDVYLRTWKIPRIAKQLAENMYPEERKTLEAFCQGINTHIDEALDDLPIEFKILRIKPPYWNPSDVTGYARMMAHEMQSSWKPEIVYGAIAEYFGIEKLKEIYPGHIPNEPTIAQGMKPVFDRILSQEFKIRDVFGFRSPHTGSNSWVLSGTKTTTGKPILANDPHLDFTQPARWYEMHLKGGKYNSSGVCIAGIPVPVIGNNESCAWGFTNSMVDDVDFFIEKIHPNNPNKYRYGDEWRDIIIRKETVPRKNAGDTTIVIRETHHGPLISDIHPLMKNGTTAVSLAWTGHKITNEMNAFMKLNTMKNWEDFTEAVKNFGVPGQNIIYADTMGNIGWRPAVYVPIRKEGRSLIPRPGHDPNFDWSGYVPFEEMPYIFNPESGYIATANNKTIGNEFPYYISGLWADPSRIERIIELIEPLSNATAQDMKMVQLDLVSTFAKEVIPYVLQFNFEFEDKETRDAVNYIRNWDGNESKTSSEALLFHTIMRELILNIYADELSVLGENYVEAFLGIKYLYTRNLRILLKNGNSSWFDNIETPEIQETMKDIIKKSIIEGAKKVIKEHGLIKKSWAWGKAHTLTHPHLLEKVLLLDRFFKLNVGPFMSGGSDKTVRAGGFSYTHPFQQTAGASMRRIVDFDNLDKAHFILPTGQSGHPHSPHYRDQANLYNKGEYKITHFNEDKIRKDKTFKKLIFLPGP</sequence>
<reference evidence="5" key="1">
    <citation type="submission" date="2018-05" db="EMBL/GenBank/DDBJ databases">
        <authorList>
            <person name="Lanie J.A."/>
            <person name="Ng W.-L."/>
            <person name="Kazmierczak K.M."/>
            <person name="Andrzejewski T.M."/>
            <person name="Davidsen T.M."/>
            <person name="Wayne K.J."/>
            <person name="Tettelin H."/>
            <person name="Glass J.I."/>
            <person name="Rusch D."/>
            <person name="Podicherti R."/>
            <person name="Tsui H.-C.T."/>
            <person name="Winkler M.E."/>
        </authorList>
    </citation>
    <scope>NUCLEOTIDE SEQUENCE</scope>
</reference>
<dbReference type="InterPro" id="IPR043147">
    <property type="entry name" value="Penicillin_amidase_A-knob"/>
</dbReference>
<feature type="transmembrane region" description="Helical" evidence="4">
    <location>
        <begin position="9"/>
        <end position="27"/>
    </location>
</feature>
<evidence type="ECO:0000256" key="4">
    <source>
        <dbReference type="SAM" id="Phobius"/>
    </source>
</evidence>
<dbReference type="Gene3D" id="2.30.120.10">
    <property type="match status" value="1"/>
</dbReference>
<dbReference type="SUPFAM" id="SSF56235">
    <property type="entry name" value="N-terminal nucleophile aminohydrolases (Ntn hydrolases)"/>
    <property type="match status" value="1"/>
</dbReference>
<comment type="similarity">
    <text evidence="1">Belongs to the peptidase S45 family.</text>
</comment>
<dbReference type="InterPro" id="IPR043146">
    <property type="entry name" value="Penicillin_amidase_N_B-knob"/>
</dbReference>
<dbReference type="PANTHER" id="PTHR34218:SF4">
    <property type="entry name" value="ACYL-HOMOSERINE LACTONE ACYLASE QUIP"/>
    <property type="match status" value="1"/>
</dbReference>
<dbReference type="Gene3D" id="3.60.20.10">
    <property type="entry name" value="Glutamine Phosphoribosylpyrophosphate, subunit 1, domain 1"/>
    <property type="match status" value="1"/>
</dbReference>
<evidence type="ECO:0008006" key="6">
    <source>
        <dbReference type="Google" id="ProtNLM"/>
    </source>
</evidence>
<name>A0A381XRU2_9ZZZZ</name>
<dbReference type="InterPro" id="IPR029055">
    <property type="entry name" value="Ntn_hydrolases_N"/>
</dbReference>
<accession>A0A381XRU2</accession>
<organism evidence="5">
    <name type="scientific">marine metagenome</name>
    <dbReference type="NCBI Taxonomy" id="408172"/>
    <lineage>
        <taxon>unclassified sequences</taxon>
        <taxon>metagenomes</taxon>
        <taxon>ecological metagenomes</taxon>
    </lineage>
</organism>
<dbReference type="Gene3D" id="1.10.439.10">
    <property type="entry name" value="Penicillin Amidohydrolase, domain 1"/>
    <property type="match status" value="1"/>
</dbReference>
<dbReference type="EMBL" id="UINC01016160">
    <property type="protein sequence ID" value="SVA67494.1"/>
    <property type="molecule type" value="Genomic_DNA"/>
</dbReference>
<keyword evidence="4" id="KW-0812">Transmembrane</keyword>
<dbReference type="Pfam" id="PF01804">
    <property type="entry name" value="Penicil_amidase"/>
    <property type="match status" value="1"/>
</dbReference>
<dbReference type="InterPro" id="IPR023343">
    <property type="entry name" value="Penicillin_amidase_dom1"/>
</dbReference>
<keyword evidence="4" id="KW-1133">Transmembrane helix</keyword>
<keyword evidence="3" id="KW-0865">Zymogen</keyword>
<dbReference type="PANTHER" id="PTHR34218">
    <property type="entry name" value="PEPTIDASE S45 PENICILLIN AMIDASE"/>
    <property type="match status" value="1"/>
</dbReference>
<dbReference type="InterPro" id="IPR002692">
    <property type="entry name" value="S45"/>
</dbReference>
<gene>
    <name evidence="5" type="ORF">METZ01_LOCUS120348</name>
</gene>
<proteinExistence type="inferred from homology"/>
<keyword evidence="4" id="KW-0472">Membrane</keyword>
<dbReference type="Gene3D" id="1.10.1400.10">
    <property type="match status" value="1"/>
</dbReference>
<evidence type="ECO:0000256" key="2">
    <source>
        <dbReference type="ARBA" id="ARBA00022801"/>
    </source>
</evidence>
<dbReference type="GO" id="GO:0016811">
    <property type="term" value="F:hydrolase activity, acting on carbon-nitrogen (but not peptide) bonds, in linear amides"/>
    <property type="evidence" value="ECO:0007669"/>
    <property type="project" value="InterPro"/>
</dbReference>
<dbReference type="InterPro" id="IPR014395">
    <property type="entry name" value="Pen/GL7ACA/AHL_acylase"/>
</dbReference>
<keyword evidence="2" id="KW-0378">Hydrolase</keyword>
<dbReference type="AlphaFoldDB" id="A0A381XRU2"/>
<evidence type="ECO:0000256" key="1">
    <source>
        <dbReference type="ARBA" id="ARBA00006586"/>
    </source>
</evidence>
<dbReference type="PIRSF" id="PIRSF001227">
    <property type="entry name" value="Pen_acylase"/>
    <property type="match status" value="1"/>
</dbReference>
<dbReference type="CDD" id="cd03747">
    <property type="entry name" value="Ntn_PGA_like"/>
    <property type="match status" value="1"/>
</dbReference>
<evidence type="ECO:0000256" key="3">
    <source>
        <dbReference type="ARBA" id="ARBA00023145"/>
    </source>
</evidence>
<evidence type="ECO:0000313" key="5">
    <source>
        <dbReference type="EMBL" id="SVA67494.1"/>
    </source>
</evidence>
<dbReference type="GO" id="GO:0017000">
    <property type="term" value="P:antibiotic biosynthetic process"/>
    <property type="evidence" value="ECO:0007669"/>
    <property type="project" value="InterPro"/>
</dbReference>